<name>A0A6J7GYH9_9ZZZZ</name>
<comment type="similarity">
    <text evidence="2">Belongs to the major facilitator superfamily. EmrB family.</text>
</comment>
<dbReference type="EMBL" id="CAFBMC010000133">
    <property type="protein sequence ID" value="CAB4911858.1"/>
    <property type="molecule type" value="Genomic_DNA"/>
</dbReference>
<evidence type="ECO:0000256" key="8">
    <source>
        <dbReference type="SAM" id="Phobius"/>
    </source>
</evidence>
<dbReference type="GO" id="GO:0022857">
    <property type="term" value="F:transmembrane transporter activity"/>
    <property type="evidence" value="ECO:0007669"/>
    <property type="project" value="InterPro"/>
</dbReference>
<feature type="transmembrane region" description="Helical" evidence="8">
    <location>
        <begin position="288"/>
        <end position="312"/>
    </location>
</feature>
<dbReference type="PANTHER" id="PTHR42718">
    <property type="entry name" value="MAJOR FACILITATOR SUPERFAMILY MULTIDRUG TRANSPORTER MFSC"/>
    <property type="match status" value="1"/>
</dbReference>
<protein>
    <submittedName>
        <fullName evidence="10">Unannotated protein</fullName>
    </submittedName>
</protein>
<dbReference type="InterPro" id="IPR036259">
    <property type="entry name" value="MFS_trans_sf"/>
</dbReference>
<accession>A0A6J7GYH9</accession>
<feature type="transmembrane region" description="Helical" evidence="8">
    <location>
        <begin position="498"/>
        <end position="523"/>
    </location>
</feature>
<evidence type="ECO:0000256" key="6">
    <source>
        <dbReference type="ARBA" id="ARBA00022989"/>
    </source>
</evidence>
<evidence type="ECO:0000256" key="7">
    <source>
        <dbReference type="ARBA" id="ARBA00023136"/>
    </source>
</evidence>
<dbReference type="CDD" id="cd17321">
    <property type="entry name" value="MFS_MMR_MDR_like"/>
    <property type="match status" value="1"/>
</dbReference>
<feature type="transmembrane region" description="Helical" evidence="8">
    <location>
        <begin position="83"/>
        <end position="103"/>
    </location>
</feature>
<dbReference type="Gene3D" id="1.20.1720.10">
    <property type="entry name" value="Multidrug resistance protein D"/>
    <property type="match status" value="2"/>
</dbReference>
<gene>
    <name evidence="10" type="ORF">UFOPK3495_01637</name>
</gene>
<sequence>MAEMTTVLVGKRKWVALCFLALGVSMIILDATVVNVAIPTMVRDLDLSTNDAEWINAAYSLTFASLLILFGRMSDRFGRRLMFVTGIVVFVVASALVALGLSASEIIGARALQGVGAAMILPSSLSIINAVFIGKSRAVAFAVWGGTIGGMAALGPIVGGWLTTYATWNRAFLINVPIGFIVLIGVFISVPETRDLLARKGFDLAGTLLITLGLAGLVFGLIEGQRYGWITPINTFKAGPFTWPLDNLSIVVVAGSLGITALVALFFVERNKAAQGKIVILDLRLFKIRSYALGNVVALVVSLGEFGLLFAIPLFLQATRGYNALQTGVILLALAAGSFLASGLGAPLAQRMGPVRVLQMGMLLEAIGIFGLGFVLSTEITGWGMAPWLFIYGMGVGFATAQLTGVILAEIPVADSGQASAVQSTSRQIGAAIGTAMIGTTLILGLGNVAVQLTDRGVPEAQAQQISDAVAGSAGQAIPGLAQLPNGAVLIEGASAGFASAITLVAWVAGAFVLLGFLTSLTLPRNAARIESEGYEPPRLATKTSG</sequence>
<dbReference type="AlphaFoldDB" id="A0A6J7GYH9"/>
<feature type="transmembrane region" description="Helical" evidence="8">
    <location>
        <begin position="14"/>
        <end position="34"/>
    </location>
</feature>
<dbReference type="PANTHER" id="PTHR42718:SF9">
    <property type="entry name" value="MAJOR FACILITATOR SUPERFAMILY MULTIDRUG TRANSPORTER MFSC"/>
    <property type="match status" value="1"/>
</dbReference>
<keyword evidence="7 8" id="KW-0472">Membrane</keyword>
<evidence type="ECO:0000256" key="3">
    <source>
        <dbReference type="ARBA" id="ARBA00022448"/>
    </source>
</evidence>
<evidence type="ECO:0000256" key="5">
    <source>
        <dbReference type="ARBA" id="ARBA00022692"/>
    </source>
</evidence>
<dbReference type="GO" id="GO:0005886">
    <property type="term" value="C:plasma membrane"/>
    <property type="evidence" value="ECO:0007669"/>
    <property type="project" value="UniProtKB-SubCell"/>
</dbReference>
<feature type="transmembrane region" description="Helical" evidence="8">
    <location>
        <begin position="54"/>
        <end position="71"/>
    </location>
</feature>
<feature type="transmembrane region" description="Helical" evidence="8">
    <location>
        <begin position="202"/>
        <end position="222"/>
    </location>
</feature>
<feature type="transmembrane region" description="Helical" evidence="8">
    <location>
        <begin position="141"/>
        <end position="162"/>
    </location>
</feature>
<feature type="transmembrane region" description="Helical" evidence="8">
    <location>
        <begin position="388"/>
        <end position="409"/>
    </location>
</feature>
<organism evidence="10">
    <name type="scientific">freshwater metagenome</name>
    <dbReference type="NCBI Taxonomy" id="449393"/>
    <lineage>
        <taxon>unclassified sequences</taxon>
        <taxon>metagenomes</taxon>
        <taxon>ecological metagenomes</taxon>
    </lineage>
</organism>
<comment type="subcellular location">
    <subcellularLocation>
        <location evidence="1">Cell membrane</location>
        <topology evidence="1">Multi-pass membrane protein</topology>
    </subcellularLocation>
</comment>
<dbReference type="PROSITE" id="PS50850">
    <property type="entry name" value="MFS"/>
    <property type="match status" value="1"/>
</dbReference>
<dbReference type="InterPro" id="IPR020846">
    <property type="entry name" value="MFS_dom"/>
</dbReference>
<evidence type="ECO:0000313" key="10">
    <source>
        <dbReference type="EMBL" id="CAB4911858.1"/>
    </source>
</evidence>
<dbReference type="Pfam" id="PF07690">
    <property type="entry name" value="MFS_1"/>
    <property type="match status" value="1"/>
</dbReference>
<feature type="transmembrane region" description="Helical" evidence="8">
    <location>
        <begin position="115"/>
        <end position="134"/>
    </location>
</feature>
<proteinExistence type="inferred from homology"/>
<feature type="transmembrane region" description="Helical" evidence="8">
    <location>
        <begin position="429"/>
        <end position="451"/>
    </location>
</feature>
<keyword evidence="5 8" id="KW-0812">Transmembrane</keyword>
<evidence type="ECO:0000256" key="2">
    <source>
        <dbReference type="ARBA" id="ARBA00008537"/>
    </source>
</evidence>
<evidence type="ECO:0000256" key="1">
    <source>
        <dbReference type="ARBA" id="ARBA00004651"/>
    </source>
</evidence>
<feature type="domain" description="Major facilitator superfamily (MFS) profile" evidence="9">
    <location>
        <begin position="16"/>
        <end position="528"/>
    </location>
</feature>
<keyword evidence="6 8" id="KW-1133">Transmembrane helix</keyword>
<reference evidence="10" key="1">
    <citation type="submission" date="2020-05" db="EMBL/GenBank/DDBJ databases">
        <authorList>
            <person name="Chiriac C."/>
            <person name="Salcher M."/>
            <person name="Ghai R."/>
            <person name="Kavagutti S V."/>
        </authorList>
    </citation>
    <scope>NUCLEOTIDE SEQUENCE</scope>
</reference>
<dbReference type="InterPro" id="IPR011701">
    <property type="entry name" value="MFS"/>
</dbReference>
<dbReference type="NCBIfam" id="TIGR00711">
    <property type="entry name" value="efflux_EmrB"/>
    <property type="match status" value="1"/>
</dbReference>
<feature type="transmembrane region" description="Helical" evidence="8">
    <location>
        <begin position="324"/>
        <end position="345"/>
    </location>
</feature>
<feature type="transmembrane region" description="Helical" evidence="8">
    <location>
        <begin position="248"/>
        <end position="268"/>
    </location>
</feature>
<evidence type="ECO:0000259" key="9">
    <source>
        <dbReference type="PROSITE" id="PS50850"/>
    </source>
</evidence>
<feature type="transmembrane region" description="Helical" evidence="8">
    <location>
        <begin position="168"/>
        <end position="190"/>
    </location>
</feature>
<evidence type="ECO:0000256" key="4">
    <source>
        <dbReference type="ARBA" id="ARBA00022475"/>
    </source>
</evidence>
<feature type="transmembrane region" description="Helical" evidence="8">
    <location>
        <begin position="357"/>
        <end position="376"/>
    </location>
</feature>
<keyword evidence="4" id="KW-1003">Cell membrane</keyword>
<keyword evidence="3" id="KW-0813">Transport</keyword>
<dbReference type="InterPro" id="IPR004638">
    <property type="entry name" value="EmrB-like"/>
</dbReference>
<dbReference type="SUPFAM" id="SSF103473">
    <property type="entry name" value="MFS general substrate transporter"/>
    <property type="match status" value="1"/>
</dbReference>